<comment type="caution">
    <text evidence="4">The sequence shown here is derived from an EMBL/GenBank/DDBJ whole genome shotgun (WGS) entry which is preliminary data.</text>
</comment>
<dbReference type="STRING" id="632955.GCA_000829675_03567"/>
<evidence type="ECO:0000256" key="3">
    <source>
        <dbReference type="SAM" id="SignalP"/>
    </source>
</evidence>
<evidence type="ECO:0000313" key="5">
    <source>
        <dbReference type="Proteomes" id="UP000014568"/>
    </source>
</evidence>
<dbReference type="AlphaFoldDB" id="S3N5V1"/>
<dbReference type="RefSeq" id="WP_016656134.1">
    <property type="nucleotide sequence ID" value="NZ_KE340353.1"/>
</dbReference>
<dbReference type="OrthoDB" id="6712586at2"/>
<sequence>MNNKFLIVLLSCIVLAGCSKKEQAAEEASPSTENAATAADAAVADTDAVGSAEANATPVTEQKPETILNPTVNPVEQNRRMVREAQVGFSAQDVVKTTLAVDKLTVETGGFVEQKNINFQVTDIQTQNIADGKIKVFEKVEPQAEMIVRIPSDKAANFVNQLLPLMYFMNQQQYSAKRYELKLLEEKIDQTQTVPSNTRNTQLNEISRLTQMETQDRVRYSTIALQINQPTLVRERIDVNINAVARLNADSFWKRAWNGVQYGWQFVLDLLVFLITIWPLYIVLIVGFIIFKTVRNILKRLKSE</sequence>
<organism evidence="4 5">
    <name type="scientific">Acinetobacter rudis CIP 110305</name>
    <dbReference type="NCBI Taxonomy" id="421052"/>
    <lineage>
        <taxon>Bacteria</taxon>
        <taxon>Pseudomonadati</taxon>
        <taxon>Pseudomonadota</taxon>
        <taxon>Gammaproteobacteria</taxon>
        <taxon>Moraxellales</taxon>
        <taxon>Moraxellaceae</taxon>
        <taxon>Acinetobacter</taxon>
    </lineage>
</organism>
<dbReference type="PATRIC" id="fig|421052.3.peg.1683"/>
<accession>S3N5V1</accession>
<dbReference type="Proteomes" id="UP000014568">
    <property type="component" value="Unassembled WGS sequence"/>
</dbReference>
<feature type="chain" id="PRO_5004523611" description="DUF4349 domain-containing protein" evidence="3">
    <location>
        <begin position="25"/>
        <end position="304"/>
    </location>
</feature>
<name>S3N5V1_9GAMM</name>
<dbReference type="HOGENOM" id="CLU_958554_0_0_6"/>
<proteinExistence type="predicted"/>
<feature type="compositionally biased region" description="Low complexity" evidence="1">
    <location>
        <begin position="35"/>
        <end position="49"/>
    </location>
</feature>
<evidence type="ECO:0008006" key="6">
    <source>
        <dbReference type="Google" id="ProtNLM"/>
    </source>
</evidence>
<feature type="signal peptide" evidence="3">
    <location>
        <begin position="1"/>
        <end position="24"/>
    </location>
</feature>
<keyword evidence="2" id="KW-0812">Transmembrane</keyword>
<keyword evidence="2" id="KW-1133">Transmembrane helix</keyword>
<feature type="region of interest" description="Disordered" evidence="1">
    <location>
        <begin position="27"/>
        <end position="62"/>
    </location>
</feature>
<evidence type="ECO:0000256" key="2">
    <source>
        <dbReference type="SAM" id="Phobius"/>
    </source>
</evidence>
<dbReference type="EMBL" id="ATGI01000022">
    <property type="protein sequence ID" value="EPF73848.1"/>
    <property type="molecule type" value="Genomic_DNA"/>
</dbReference>
<evidence type="ECO:0000313" key="4">
    <source>
        <dbReference type="EMBL" id="EPF73848.1"/>
    </source>
</evidence>
<keyword evidence="2" id="KW-0472">Membrane</keyword>
<reference evidence="4 5" key="1">
    <citation type="submission" date="2013-06" db="EMBL/GenBank/DDBJ databases">
        <title>The Genome Sequence of Acinetobacter rudis CIP 110305.</title>
        <authorList>
            <consortium name="The Broad Institute Genome Sequencing Platform"/>
            <consortium name="The Broad Institute Genome Sequencing Center for Infectious Disease"/>
            <person name="Cerqueira G."/>
            <person name="Feldgarden M."/>
            <person name="Courvalin P."/>
            <person name="Perichon B."/>
            <person name="Grillot-Courvalin C."/>
            <person name="Clermont D."/>
            <person name="Rocha E."/>
            <person name="Yoon E.-J."/>
            <person name="Nemec A."/>
            <person name="Young S.K."/>
            <person name="Zeng Q."/>
            <person name="Gargeya S."/>
            <person name="Fitzgerald M."/>
            <person name="Abouelleil A."/>
            <person name="Alvarado L."/>
            <person name="Berlin A.M."/>
            <person name="Chapman S.B."/>
            <person name="Dewar J."/>
            <person name="Goldberg J."/>
            <person name="Griggs A."/>
            <person name="Gujja S."/>
            <person name="Hansen M."/>
            <person name="Howarth C."/>
            <person name="Imamovic A."/>
            <person name="Larimer J."/>
            <person name="McCowan C."/>
            <person name="Murphy C."/>
            <person name="Pearson M."/>
            <person name="Priest M."/>
            <person name="Roberts A."/>
            <person name="Saif S."/>
            <person name="Shea T."/>
            <person name="Sykes S."/>
            <person name="Wortman J."/>
            <person name="Nusbaum C."/>
            <person name="Birren B."/>
        </authorList>
    </citation>
    <scope>NUCLEOTIDE SEQUENCE [LARGE SCALE GENOMIC DNA]</scope>
    <source>
        <strain evidence="4 5">CIP 110305</strain>
    </source>
</reference>
<gene>
    <name evidence="4" type="ORF">F945_01727</name>
</gene>
<dbReference type="eggNOG" id="ENOG502ZCH8">
    <property type="taxonomic scope" value="Bacteria"/>
</dbReference>
<keyword evidence="3" id="KW-0732">Signal</keyword>
<feature type="transmembrane region" description="Helical" evidence="2">
    <location>
        <begin position="270"/>
        <end position="291"/>
    </location>
</feature>
<dbReference type="PROSITE" id="PS51257">
    <property type="entry name" value="PROKAR_LIPOPROTEIN"/>
    <property type="match status" value="1"/>
</dbReference>
<keyword evidence="5" id="KW-1185">Reference proteome</keyword>
<evidence type="ECO:0000256" key="1">
    <source>
        <dbReference type="SAM" id="MobiDB-lite"/>
    </source>
</evidence>
<protein>
    <recommendedName>
        <fullName evidence="6">DUF4349 domain-containing protein</fullName>
    </recommendedName>
</protein>